<gene>
    <name evidence="4" type="ORF">FK004_10030</name>
</gene>
<keyword evidence="5" id="KW-1185">Reference proteome</keyword>
<dbReference type="EMBL" id="CP020919">
    <property type="protein sequence ID" value="AWG27310.1"/>
    <property type="molecule type" value="Genomic_DNA"/>
</dbReference>
<accession>A0A2S1LU79</accession>
<dbReference type="AlphaFoldDB" id="A0A2S1LU79"/>
<organism evidence="4 5">
    <name type="scientific">Flavobacterium kingsejongi</name>
    <dbReference type="NCBI Taxonomy" id="1678728"/>
    <lineage>
        <taxon>Bacteria</taxon>
        <taxon>Pseudomonadati</taxon>
        <taxon>Bacteroidota</taxon>
        <taxon>Flavobacteriia</taxon>
        <taxon>Flavobacteriales</taxon>
        <taxon>Flavobacteriaceae</taxon>
        <taxon>Flavobacterium</taxon>
    </lineage>
</organism>
<reference evidence="4 5" key="1">
    <citation type="submission" date="2017-04" db="EMBL/GenBank/DDBJ databases">
        <title>Complete genome sequence of Flavobacterium kingsejong AJ004.</title>
        <authorList>
            <person name="Lee P.C."/>
        </authorList>
    </citation>
    <scope>NUCLEOTIDE SEQUENCE [LARGE SCALE GENOMIC DNA]</scope>
    <source>
        <strain evidence="4 5">AJ004</strain>
    </source>
</reference>
<dbReference type="InterPro" id="IPR019863">
    <property type="entry name" value="Motility-assoc_ABC-rel_GldG"/>
</dbReference>
<name>A0A2S1LU79_9FLAO</name>
<evidence type="ECO:0000259" key="2">
    <source>
        <dbReference type="Pfam" id="PF09822"/>
    </source>
</evidence>
<dbReference type="Pfam" id="PF23357">
    <property type="entry name" value="DUF7088"/>
    <property type="match status" value="1"/>
</dbReference>
<dbReference type="Pfam" id="PF09822">
    <property type="entry name" value="ABC_transp_aux"/>
    <property type="match status" value="1"/>
</dbReference>
<keyword evidence="1" id="KW-0472">Membrane</keyword>
<evidence type="ECO:0000313" key="5">
    <source>
        <dbReference type="Proteomes" id="UP000244677"/>
    </source>
</evidence>
<feature type="domain" description="ABC-type uncharacterised transport system" evidence="2">
    <location>
        <begin position="190"/>
        <end position="491"/>
    </location>
</feature>
<dbReference type="InterPro" id="IPR055396">
    <property type="entry name" value="DUF7088"/>
</dbReference>
<evidence type="ECO:0000256" key="1">
    <source>
        <dbReference type="SAM" id="Phobius"/>
    </source>
</evidence>
<dbReference type="InterPro" id="IPR019196">
    <property type="entry name" value="ABC_transp_unknown"/>
</dbReference>
<sequence>MNVHQKKNLQQLLFVLVGLVLVNLLAYFYFERFDLTADQRYTLSKTSIAIAKKIDSPVYIDVYLDGEFPAEFKRLETETRQLLEEYHAHNSKIIFLFTNPLADASKSDQFVAELNNLGMAPTNINSTKNGKKSLIPVFPWAIARRGDKAVKIPLLVNNFGNSADENIDKSVQMLEFSITDALTKITLKDKKKIAILKGNGEISEKYMGDFLMNLKEYYRLGEFNLDSLKTDEAKTLENLKRFDLAIIAKPTEAFSDSEKYILDQYIMGGGKTMWLIDKVSIDLDSLHNEQQTAMAYPRDLQLDDLFFSYGVRINYGLVQDLLSTPITAQTPNGDIPIDWLYSPIIKSRDNHPINKNLNLVKLEFANPMDTLKNGIRKTVLLQSSAQSKAIGAPVTIGLNQFMEGIDEAEYDGKGNQIVGLLLEGAFTSAFKDRVKPVKSFKATDTGVKNKMIVISDGDIVNYLYVNKKPLNNTIDQWTQQVYSNKEFLLNSVNYLLDDSGLITIRSKDISLPLLNEKKVAAEYTYTQLLTVGLPLVILALFGVLLTFLRKRRFGR</sequence>
<evidence type="ECO:0000259" key="3">
    <source>
        <dbReference type="Pfam" id="PF23357"/>
    </source>
</evidence>
<keyword evidence="1" id="KW-1133">Transmembrane helix</keyword>
<feature type="domain" description="DUF7088" evidence="3">
    <location>
        <begin position="37"/>
        <end position="143"/>
    </location>
</feature>
<dbReference type="NCBIfam" id="TIGR03521">
    <property type="entry name" value="GldG"/>
    <property type="match status" value="1"/>
</dbReference>
<feature type="transmembrane region" description="Helical" evidence="1">
    <location>
        <begin position="12"/>
        <end position="30"/>
    </location>
</feature>
<dbReference type="OrthoDB" id="9777219at2"/>
<dbReference type="Proteomes" id="UP000244677">
    <property type="component" value="Chromosome"/>
</dbReference>
<proteinExistence type="predicted"/>
<keyword evidence="1" id="KW-0812">Transmembrane</keyword>
<dbReference type="KEGG" id="fki:FK004_10030"/>
<protein>
    <submittedName>
        <fullName evidence="4">Gliding motility-associated ABC transporter substrate-binding protein GldG</fullName>
    </submittedName>
</protein>
<evidence type="ECO:0000313" key="4">
    <source>
        <dbReference type="EMBL" id="AWG27310.1"/>
    </source>
</evidence>
<feature type="transmembrane region" description="Helical" evidence="1">
    <location>
        <begin position="528"/>
        <end position="548"/>
    </location>
</feature>